<dbReference type="Gene3D" id="3.40.50.1910">
    <property type="match status" value="1"/>
</dbReference>
<evidence type="ECO:0000313" key="4">
    <source>
        <dbReference type="Proteomes" id="UP001472677"/>
    </source>
</evidence>
<gene>
    <name evidence="3" type="ORF">V6N12_068637</name>
</gene>
<proteinExistence type="inferred from homology"/>
<keyword evidence="4" id="KW-1185">Reference proteome</keyword>
<dbReference type="PANTHER" id="PTHR11679">
    <property type="entry name" value="VESICLE PROTEIN SORTING-ASSOCIATED"/>
    <property type="match status" value="1"/>
</dbReference>
<dbReference type="Proteomes" id="UP001472677">
    <property type="component" value="Unassembled WGS sequence"/>
</dbReference>
<dbReference type="SUPFAM" id="SSF56815">
    <property type="entry name" value="Sec1/munc18-like (SM) proteins"/>
    <property type="match status" value="1"/>
</dbReference>
<evidence type="ECO:0000256" key="2">
    <source>
        <dbReference type="SAM" id="MobiDB-lite"/>
    </source>
</evidence>
<evidence type="ECO:0000256" key="1">
    <source>
        <dbReference type="ARBA" id="ARBA00009884"/>
    </source>
</evidence>
<protein>
    <recommendedName>
        <fullName evidence="5">Sec1-like protein</fullName>
    </recommendedName>
</protein>
<dbReference type="InterPro" id="IPR027482">
    <property type="entry name" value="Sec1-like_dom2"/>
</dbReference>
<reference evidence="3 4" key="1">
    <citation type="journal article" date="2024" name="G3 (Bethesda)">
        <title>Genome assembly of Hibiscus sabdariffa L. provides insights into metabolisms of medicinal natural products.</title>
        <authorList>
            <person name="Kim T."/>
        </authorList>
    </citation>
    <scope>NUCLEOTIDE SEQUENCE [LARGE SCALE GENOMIC DNA]</scope>
    <source>
        <strain evidence="3">TK-2024</strain>
        <tissue evidence="3">Old leaves</tissue>
    </source>
</reference>
<comment type="caution">
    <text evidence="3">The sequence shown here is derived from an EMBL/GenBank/DDBJ whole genome shotgun (WGS) entry which is preliminary data.</text>
</comment>
<comment type="similarity">
    <text evidence="1">Belongs to the STXBP/unc-18/SEC1 family.</text>
</comment>
<feature type="region of interest" description="Disordered" evidence="2">
    <location>
        <begin position="42"/>
        <end position="67"/>
    </location>
</feature>
<dbReference type="InterPro" id="IPR001619">
    <property type="entry name" value="Sec1-like"/>
</dbReference>
<name>A0ABR2FQQ9_9ROSI</name>
<dbReference type="InterPro" id="IPR036045">
    <property type="entry name" value="Sec1-like_sf"/>
</dbReference>
<evidence type="ECO:0008006" key="5">
    <source>
        <dbReference type="Google" id="ProtNLM"/>
    </source>
</evidence>
<dbReference type="Pfam" id="PF00995">
    <property type="entry name" value="Sec1"/>
    <property type="match status" value="1"/>
</dbReference>
<organism evidence="3 4">
    <name type="scientific">Hibiscus sabdariffa</name>
    <name type="common">roselle</name>
    <dbReference type="NCBI Taxonomy" id="183260"/>
    <lineage>
        <taxon>Eukaryota</taxon>
        <taxon>Viridiplantae</taxon>
        <taxon>Streptophyta</taxon>
        <taxon>Embryophyta</taxon>
        <taxon>Tracheophyta</taxon>
        <taxon>Spermatophyta</taxon>
        <taxon>Magnoliopsida</taxon>
        <taxon>eudicotyledons</taxon>
        <taxon>Gunneridae</taxon>
        <taxon>Pentapetalae</taxon>
        <taxon>rosids</taxon>
        <taxon>malvids</taxon>
        <taxon>Malvales</taxon>
        <taxon>Malvaceae</taxon>
        <taxon>Malvoideae</taxon>
        <taxon>Hibiscus</taxon>
    </lineage>
</organism>
<evidence type="ECO:0000313" key="3">
    <source>
        <dbReference type="EMBL" id="KAK8584393.1"/>
    </source>
</evidence>
<sequence>MIFSPHFQELVEKLGLGELPKDEYPCMNDPNPSSASIIHEAPVAHSKRSRRTPSWARGSDDGYSSDSVLRRASSDLQKMGKRIFVFIAGGATRSELRVCHKLTGKLHREVVLGSTSIDDPAQFITVMIINNPFDAGGGGVRSWKVHWAPSC</sequence>
<accession>A0ABR2FQQ9</accession>
<dbReference type="EMBL" id="JBBPBM010000005">
    <property type="protein sequence ID" value="KAK8584393.1"/>
    <property type="molecule type" value="Genomic_DNA"/>
</dbReference>